<protein>
    <submittedName>
        <fullName evidence="1">Uncharacterized protein</fullName>
    </submittedName>
</protein>
<dbReference type="RefSeq" id="WP_153751055.1">
    <property type="nucleotide sequence ID" value="NZ_WJPM01000004.1"/>
</dbReference>
<gene>
    <name evidence="1" type="ORF">GIY21_07075</name>
    <name evidence="2" type="ORF">GIY22_07070</name>
</gene>
<dbReference type="AlphaFoldDB" id="A0A6N7Q6R6"/>
<name>A0A6N7Q6R6_9XANT</name>
<dbReference type="EMBL" id="WJPN01000004">
    <property type="protein sequence ID" value="MRH00053.1"/>
    <property type="molecule type" value="Genomic_DNA"/>
</dbReference>
<accession>A0A6N7Q6R6</accession>
<dbReference type="Proteomes" id="UP000437931">
    <property type="component" value="Unassembled WGS sequence"/>
</dbReference>
<reference evidence="3 4" key="1">
    <citation type="submission" date="2019-11" db="EMBL/GenBank/DDBJ databases">
        <title>First report of rice panicle blight caused by Xanthomonas sp. in Iran.</title>
        <authorList>
            <person name="Mirghasempour S.A."/>
            <person name="Huang S."/>
            <person name="Brady C.L."/>
            <person name="Studholme D.J."/>
        </authorList>
    </citation>
    <scope>NUCLEOTIDE SEQUENCE [LARGE SCALE GENOMIC DNA]</scope>
    <source>
        <strain evidence="1 4">ASD011</strain>
        <strain evidence="3">SAM114</strain>
    </source>
</reference>
<proteinExistence type="predicted"/>
<evidence type="ECO:0000313" key="2">
    <source>
        <dbReference type="EMBL" id="MRH74385.1"/>
    </source>
</evidence>
<dbReference type="Proteomes" id="UP000439314">
    <property type="component" value="Unassembled WGS sequence"/>
</dbReference>
<comment type="caution">
    <text evidence="1">The sequence shown here is derived from an EMBL/GenBank/DDBJ whole genome shotgun (WGS) entry which is preliminary data.</text>
</comment>
<evidence type="ECO:0000313" key="3">
    <source>
        <dbReference type="Proteomes" id="UP000437931"/>
    </source>
</evidence>
<keyword evidence="3" id="KW-1185">Reference proteome</keyword>
<organism evidence="1 4">
    <name type="scientific">Xanthomonas sontii</name>
    <dbReference type="NCBI Taxonomy" id="2650745"/>
    <lineage>
        <taxon>Bacteria</taxon>
        <taxon>Pseudomonadati</taxon>
        <taxon>Pseudomonadota</taxon>
        <taxon>Gammaproteobacteria</taxon>
        <taxon>Lysobacterales</taxon>
        <taxon>Lysobacteraceae</taxon>
        <taxon>Xanthomonas</taxon>
    </lineage>
</organism>
<reference evidence="2" key="2">
    <citation type="journal article" date="2020" name="Plant Dis.">
        <title>A Grain Rot of Rice in Iran Caused by a Xanthomonas Strain Closely Related to X. sacchari.</title>
        <authorList>
            <person name="Mirghasempour S.A."/>
            <person name="Huang S."/>
            <person name="Studholme D.J."/>
            <person name="Brady C.L."/>
        </authorList>
    </citation>
    <scope>NUCLEOTIDE SEQUENCE</scope>
    <source>
        <strain evidence="2">SAM114</strain>
    </source>
</reference>
<evidence type="ECO:0000313" key="1">
    <source>
        <dbReference type="EMBL" id="MRH00053.1"/>
    </source>
</evidence>
<evidence type="ECO:0000313" key="4">
    <source>
        <dbReference type="Proteomes" id="UP000439314"/>
    </source>
</evidence>
<dbReference type="EMBL" id="WJPM01000004">
    <property type="protein sequence ID" value="MRH74385.1"/>
    <property type="molecule type" value="Genomic_DNA"/>
</dbReference>
<sequence length="57" mass="6092">MPLSMASALHRGEIHRAVARRFSNAITSRVVSEMAITDVTGSAQSLGPMRPDRAANV</sequence>